<dbReference type="Proteomes" id="UP000290682">
    <property type="component" value="Unassembled WGS sequence"/>
</dbReference>
<feature type="signal peptide" evidence="2">
    <location>
        <begin position="1"/>
        <end position="30"/>
    </location>
</feature>
<keyword evidence="4" id="KW-1185">Reference proteome</keyword>
<reference evidence="3 4" key="1">
    <citation type="submission" date="2018-10" db="EMBL/GenBank/DDBJ databases">
        <title>Draft genome of Fastidiocella sp. strain 375T, a bacterium isolated from a karstic cave dripping water.</title>
        <authorList>
            <person name="Coelho C."/>
            <person name="Verissimo A."/>
            <person name="Tiago I."/>
        </authorList>
    </citation>
    <scope>NUCLEOTIDE SEQUENCE [LARGE SCALE GENOMIC DNA]</scope>
    <source>
        <strain evidence="3 4">CAVE-375</strain>
    </source>
</reference>
<feature type="chain" id="PRO_5046013449" evidence="2">
    <location>
        <begin position="31"/>
        <end position="97"/>
    </location>
</feature>
<gene>
    <name evidence="3" type="ORF">EBB06_06660</name>
</gene>
<protein>
    <submittedName>
        <fullName evidence="3">Entericidin</fullName>
    </submittedName>
</protein>
<comment type="caution">
    <text evidence="3">The sequence shown here is derived from an EMBL/GenBank/DDBJ whole genome shotgun (WGS) entry which is preliminary data.</text>
</comment>
<organism evidence="3 4">
    <name type="scientific">Crenobacter cavernae</name>
    <dbReference type="NCBI Taxonomy" id="2290923"/>
    <lineage>
        <taxon>Bacteria</taxon>
        <taxon>Pseudomonadati</taxon>
        <taxon>Pseudomonadota</taxon>
        <taxon>Betaproteobacteria</taxon>
        <taxon>Neisseriales</taxon>
        <taxon>Neisseriaceae</taxon>
        <taxon>Crenobacter</taxon>
    </lineage>
</organism>
<dbReference type="EMBL" id="REGR01000004">
    <property type="protein sequence ID" value="RXZ44213.1"/>
    <property type="molecule type" value="Genomic_DNA"/>
</dbReference>
<feature type="region of interest" description="Disordered" evidence="1">
    <location>
        <begin position="73"/>
        <end position="97"/>
    </location>
</feature>
<keyword evidence="2" id="KW-0732">Signal</keyword>
<evidence type="ECO:0000313" key="3">
    <source>
        <dbReference type="EMBL" id="RXZ44213.1"/>
    </source>
</evidence>
<name>A0ABY0FDY4_9NEIS</name>
<sequence length="97" mass="10083">MCAVSERVMRRTLLLAATLLLGACSHTVQGLGKDIHQGGEAVGQALHRSGEAVGRAVQRGGEAVSDTAQRVGNRIDSATQPNPPAPVIDGTQTRQSQ</sequence>
<evidence type="ECO:0000256" key="2">
    <source>
        <dbReference type="SAM" id="SignalP"/>
    </source>
</evidence>
<accession>A0ABY0FDY4</accession>
<evidence type="ECO:0000256" key="1">
    <source>
        <dbReference type="SAM" id="MobiDB-lite"/>
    </source>
</evidence>
<proteinExistence type="predicted"/>
<dbReference type="PROSITE" id="PS51257">
    <property type="entry name" value="PROKAR_LIPOPROTEIN"/>
    <property type="match status" value="1"/>
</dbReference>
<evidence type="ECO:0000313" key="4">
    <source>
        <dbReference type="Proteomes" id="UP000290682"/>
    </source>
</evidence>